<gene>
    <name evidence="2" type="ORF">D7I46_08575</name>
</gene>
<feature type="compositionally biased region" description="Low complexity" evidence="1">
    <location>
        <begin position="55"/>
        <end position="65"/>
    </location>
</feature>
<feature type="region of interest" description="Disordered" evidence="1">
    <location>
        <begin position="46"/>
        <end position="102"/>
    </location>
</feature>
<dbReference type="KEGG" id="lact:D7I46_08575"/>
<keyword evidence="3" id="KW-1185">Reference proteome</keyword>
<proteinExistence type="predicted"/>
<name>A0A387BFU8_9LACT</name>
<dbReference type="Proteomes" id="UP000269374">
    <property type="component" value="Chromosome"/>
</dbReference>
<reference evidence="2 3" key="1">
    <citation type="submission" date="2018-09" db="EMBL/GenBank/DDBJ databases">
        <title>Genome sequencing of strain 1JSPR-7.</title>
        <authorList>
            <person name="Heo J."/>
            <person name="Kim S.-J."/>
            <person name="Kwon S.-W."/>
        </authorList>
    </citation>
    <scope>NUCLEOTIDE SEQUENCE [LARGE SCALE GENOMIC DNA]</scope>
    <source>
        <strain evidence="2 3">1JSPR-7</strain>
    </source>
</reference>
<evidence type="ECO:0000313" key="2">
    <source>
        <dbReference type="EMBL" id="AYG01144.1"/>
    </source>
</evidence>
<accession>A0A387BFU8</accession>
<dbReference type="RefSeq" id="WP_120772524.1">
    <property type="nucleotide sequence ID" value="NZ_CP032627.1"/>
</dbReference>
<organism evidence="2 3">
    <name type="scientific">Lactococcus allomyrinae</name>
    <dbReference type="NCBI Taxonomy" id="2419773"/>
    <lineage>
        <taxon>Bacteria</taxon>
        <taxon>Bacillati</taxon>
        <taxon>Bacillota</taxon>
        <taxon>Bacilli</taxon>
        <taxon>Lactobacillales</taxon>
        <taxon>Streptococcaceae</taxon>
        <taxon>Lactococcus</taxon>
    </lineage>
</organism>
<feature type="compositionally biased region" description="Polar residues" evidence="1">
    <location>
        <begin position="66"/>
        <end position="76"/>
    </location>
</feature>
<feature type="compositionally biased region" description="Polar residues" evidence="1">
    <location>
        <begin position="84"/>
        <end position="100"/>
    </location>
</feature>
<evidence type="ECO:0000256" key="1">
    <source>
        <dbReference type="SAM" id="MobiDB-lite"/>
    </source>
</evidence>
<protein>
    <submittedName>
        <fullName evidence="2">Uncharacterized protein</fullName>
    </submittedName>
</protein>
<dbReference type="EMBL" id="CP032627">
    <property type="protein sequence ID" value="AYG01144.1"/>
    <property type="molecule type" value="Genomic_DNA"/>
</dbReference>
<dbReference type="AlphaFoldDB" id="A0A387BFU8"/>
<evidence type="ECO:0000313" key="3">
    <source>
        <dbReference type="Proteomes" id="UP000269374"/>
    </source>
</evidence>
<sequence>MKPNKKLSMQQWKRIAAIVGVLVVVIVAATIVEKRTHRAIKPQQVSSYIKEDKSQSTSLQATSSTKVNTENQSEVNQALGLPEPSSSDGEASTTTNQPSNADIVKTAMQTYTTIALDDGSLDKRSNALKNECTEALYKSLNIDRDTGLLKTMLSEWNKNKTLDTNQPIQLLAQSIISLKVYQNEADNTDYIVVVEEKLVSPASTNTSDIIRQYSVTLTDGKLSALNKTSEVAGKS</sequence>